<dbReference type="SMART" id="SM00825">
    <property type="entry name" value="PKS_KS"/>
    <property type="match status" value="1"/>
</dbReference>
<keyword evidence="15" id="KW-1185">Reference proteome</keyword>
<dbReference type="InterPro" id="IPR056501">
    <property type="entry name" value="NAD-bd_HRPKS_sdrA"/>
</dbReference>
<dbReference type="Gene3D" id="3.30.70.3290">
    <property type="match status" value="1"/>
</dbReference>
<dbReference type="SMART" id="SM00827">
    <property type="entry name" value="PKS_AT"/>
    <property type="match status" value="1"/>
</dbReference>
<dbReference type="Pfam" id="PF00550">
    <property type="entry name" value="PP-binding"/>
    <property type="match status" value="1"/>
</dbReference>
<dbReference type="SMART" id="SM00822">
    <property type="entry name" value="PKS_KR"/>
    <property type="match status" value="1"/>
</dbReference>
<dbReference type="GO" id="GO:0004315">
    <property type="term" value="F:3-oxoacyl-[acyl-carrier-protein] synthase activity"/>
    <property type="evidence" value="ECO:0007669"/>
    <property type="project" value="InterPro"/>
</dbReference>
<dbReference type="Pfam" id="PF08240">
    <property type="entry name" value="ADH_N"/>
    <property type="match status" value="1"/>
</dbReference>
<dbReference type="InterPro" id="IPR029063">
    <property type="entry name" value="SAM-dependent_MTases_sf"/>
</dbReference>
<keyword evidence="6" id="KW-0560">Oxidoreductase</keyword>
<dbReference type="InterPro" id="IPR013154">
    <property type="entry name" value="ADH-like_N"/>
</dbReference>
<dbReference type="GO" id="GO:0031177">
    <property type="term" value="F:phosphopantetheine binding"/>
    <property type="evidence" value="ECO:0007669"/>
    <property type="project" value="InterPro"/>
</dbReference>
<dbReference type="Pfam" id="PF23114">
    <property type="entry name" value="NAD-bd_HRPKS_sdrA"/>
    <property type="match status" value="1"/>
</dbReference>
<evidence type="ECO:0000313" key="15">
    <source>
        <dbReference type="Proteomes" id="UP000078559"/>
    </source>
</evidence>
<dbReference type="Pfam" id="PF14765">
    <property type="entry name" value="PS-DH"/>
    <property type="match status" value="1"/>
</dbReference>
<dbReference type="InterPro" id="IPR020806">
    <property type="entry name" value="PKS_PP-bd"/>
</dbReference>
<dbReference type="Pfam" id="PF08242">
    <property type="entry name" value="Methyltransf_12"/>
    <property type="match status" value="1"/>
</dbReference>
<organism evidence="14 15">
    <name type="scientific">Cytospora mali</name>
    <name type="common">Apple Valsa canker fungus</name>
    <name type="synonym">Valsa mali</name>
    <dbReference type="NCBI Taxonomy" id="578113"/>
    <lineage>
        <taxon>Eukaryota</taxon>
        <taxon>Fungi</taxon>
        <taxon>Dikarya</taxon>
        <taxon>Ascomycota</taxon>
        <taxon>Pezizomycotina</taxon>
        <taxon>Sordariomycetes</taxon>
        <taxon>Sordariomycetidae</taxon>
        <taxon>Diaporthales</taxon>
        <taxon>Cytosporaceae</taxon>
        <taxon>Cytospora</taxon>
    </lineage>
</organism>
<evidence type="ECO:0000256" key="7">
    <source>
        <dbReference type="ARBA" id="ARBA00023268"/>
    </source>
</evidence>
<gene>
    <name evidence="14" type="ORF">VM1G_07089</name>
</gene>
<dbReference type="Gene3D" id="3.90.180.10">
    <property type="entry name" value="Medium-chain alcohol dehydrogenases, catalytic domain"/>
    <property type="match status" value="1"/>
</dbReference>
<accession>A0A194W5B8</accession>
<dbReference type="InterPro" id="IPR016036">
    <property type="entry name" value="Malonyl_transacylase_ACP-bd"/>
</dbReference>
<dbReference type="Pfam" id="PF00698">
    <property type="entry name" value="Acyl_transf_1"/>
    <property type="match status" value="1"/>
</dbReference>
<dbReference type="InterPro" id="IPR057326">
    <property type="entry name" value="KR_dom"/>
</dbReference>
<evidence type="ECO:0000256" key="9">
    <source>
        <dbReference type="PROSITE-ProRule" id="PRU01363"/>
    </source>
</evidence>
<dbReference type="GO" id="GO:1901336">
    <property type="term" value="P:lactone biosynthetic process"/>
    <property type="evidence" value="ECO:0007669"/>
    <property type="project" value="UniProtKB-ARBA"/>
</dbReference>
<dbReference type="InterPro" id="IPR016035">
    <property type="entry name" value="Acyl_Trfase/lysoPLipase"/>
</dbReference>
<evidence type="ECO:0000256" key="4">
    <source>
        <dbReference type="ARBA" id="ARBA00022679"/>
    </source>
</evidence>
<dbReference type="InterPro" id="IPR020843">
    <property type="entry name" value="ER"/>
</dbReference>
<dbReference type="GO" id="GO:0016491">
    <property type="term" value="F:oxidoreductase activity"/>
    <property type="evidence" value="ECO:0007669"/>
    <property type="project" value="UniProtKB-KW"/>
</dbReference>
<protein>
    <submittedName>
        <fullName evidence="14">Lovastatin diketide synthase LovF</fullName>
    </submittedName>
</protein>
<keyword evidence="5" id="KW-0521">NADP</keyword>
<dbReference type="EMBL" id="CM003104">
    <property type="protein sequence ID" value="KUI71278.1"/>
    <property type="molecule type" value="Genomic_DNA"/>
</dbReference>
<dbReference type="Pfam" id="PF00109">
    <property type="entry name" value="ketoacyl-synt"/>
    <property type="match status" value="1"/>
</dbReference>
<feature type="domain" description="Ketosynthase family 3 (KS3)" evidence="12">
    <location>
        <begin position="88"/>
        <end position="507"/>
    </location>
</feature>
<dbReference type="GO" id="GO:0006633">
    <property type="term" value="P:fatty acid biosynthetic process"/>
    <property type="evidence" value="ECO:0007669"/>
    <property type="project" value="InterPro"/>
</dbReference>
<dbReference type="FunFam" id="3.40.50.720:FF:000209">
    <property type="entry name" value="Polyketide synthase Pks12"/>
    <property type="match status" value="1"/>
</dbReference>
<dbReference type="Gene3D" id="3.40.366.10">
    <property type="entry name" value="Malonyl-Coenzyme A Acyl Carrier Protein, domain 2"/>
    <property type="match status" value="1"/>
</dbReference>
<dbReference type="InterPro" id="IPR042104">
    <property type="entry name" value="PKS_dehydratase_sf"/>
</dbReference>
<keyword evidence="3" id="KW-0489">Methyltransferase</keyword>
<dbReference type="SUPFAM" id="SSF51735">
    <property type="entry name" value="NAD(P)-binding Rossmann-fold domains"/>
    <property type="match status" value="2"/>
</dbReference>
<sequence length="2613" mass="286010">MISSFANRRRSTVDISVTPSRAAISGPVQQLSIHLQRPTLCLQFSYHCGDSPLPGRHFKMGSISYEPELPIRESPENSSMGITGSPAFEPVAIIGMAMRLPGRVHNDTDFWNFLSQKKSGLVEVPKNRFNIDGFFDPSGKPGTIPINQGFFLDDVEIQQFDTSVFPMSKKELERLDPSQRQLLQVAYECFESAGVSTWRGSSVGCYVGEFGEDWADLNAKETQHRGGYRGTGFGDFAMSNRISYEFDLRGPSMTVKTACSSSLVGLDLACEAIHKGECDSALVGGTSLIFSPTTWLALSDQELLSPRGQCRTFDASADGYARGEAVNMVLIKKLSHALRDQDPIRAIIRGTGVNSDGRTKGMLTPSPAAQAALIRRTYEAAGIADLSRTAIVECHGTGTPVGDPLETEAVASCFGEKGVIITSVKPNVGHSEGAAGLTSLIKNVLALEHRMVLPNINFETPNPKIPFAECKLHVPTELEAWPEDRAERVSVNSFGIGGVNAHVIIESPRQFGITSSSSVTSHAVASDHAVNGSRTNGTHTNGSHSNGTHANGDGPTEQTPSLLLLSAYSTSSLDSQIEAYREHIKSHNVQLRDMAYTLANKREHRPHRAYAVMGASSELEPSAIQAVRDLPPRMGWVFTGQGAQWAEMGVSLIDTNATFRGTIRKLDRFLSSLPTPPPWTIEAELRKTKADSGVHRAELGHPLCVAVQIALVDVLVSWGVVPDFVLGHSSGEVAAAYASGAITAEAAMATATFRGSSNVSTDQKGSMAAVGLGRDEVLPLLEPGVDIACENSQLSTTVSGDTEAVDKMIKKLQTQQPGVFARMLRVEKAYHSHHMRQYGPSYEEHIRPYVVSVDPLIPLYSSVTGKRRSGKHCLDAPYWRANMESPVLFNTALRSALKDQPGNVVLVEIGPHPALAGPIGQILRDTGRGDVFHVGTLGRDKRCETSLLHLAGRLFQQDIPMDYSVICPPGQFVKDLPRYTWNQQTSHWAEPRLTNEWRLRENPPHELLGNRLYEITSEPTWRKVLALEDAAWLAGHEVNGQIVFPAAGYIAMVGEAIQQLTGETSISIRNVRIAAARVLEMDKTVELVTSLKPIMIDASEISPWYEFTVSSWDGTRWARNCFGEVRAMTDKSFTPVRMNALDGPLPRRVEEKSWYNSLRRIGFNYTGLFEGIRSVSSATNTTEAKAQVSTQMPGVVEGSRSSRYLLHPAVVDQCFQLFMVASFRGLGRNMNQLSVPTFIEEMIISHSTQELHVAAQVGNMQERGSFTGDLLAQNSQGQPIISLKGLKTSALTSNQSAEEEMPLITQLEWKPHSDFVDLGACLHRRESREMEWPLLEELIVLCMLDHRERIRIDDGDTTAEHLVKFYRWMGEHIDKYLAGANQFVPKALRLEDKTSDERLSRIEQIAEALMGSPYRVFCTAIYRLFKVAPSIFSGETHPLHVLLEDNVLAEFYEAASVDSSDMIRLLAHTNPHLRILEVGAGTGGTTARVLKSLTSEHGERLYSVYSYTDVSAGFMTAARERFANHENIEFGVLDVAEDPAAQGFQLGSYDLIIAANVIHATSSLHTTLGNLHKLLSPGGRLFLEELSPDAMFFNYVMGYLPGWWLGAADGRVDKPWVSPERWTQELVAAGFQEPESIVLDDATPYHVNAGILVPRESRKTRPSRVTLLCHSLESHLTAEMQHSLETQGVPVDICTFGQPLPPQQDVVSLLDLQDPILHGMTEETFKTVIKYLESHKATLLWVTRASQVACEDPRAAMVLGLARTARNEMSIPLLTVEVDSATAPSTVASRVVEILLRAKSTHVNPESVDPDYEYAIVNGEVLVPRLHWETMSQAFSQHRNETELQQASARKRLTMKTPGLLHTMSWSDASTRKLAEGEILVETKAVGLNFRDVLIALGVLENSPAEMGFEGSGIVREVGPGVTRFSVGDRVMYIGSSCFTTLHPMKEALCVKMDDAMSFEQAAVMPCVYTTALMALVDKANLQKGQTILIHAAAGGVGLAAIQIAQLIGAEIYCTVGSQTKRDYLKDNYHIPDSHIFNSRDSSFLPDVLHATNQRGVDVVLNSLSGDLLTASWRCVAEFGTMIEIGKRDFQRRSKLPMEAFEANRTFTGLELRLVAEAFPHRATALLERCVEWIREGKIAGPTISTTYPAAQIQDAFRHMQMAKHIGKIVVSMPKCVEDLQVESPGSTVVVAPKPRPVFRSDRTYLLVGGLGGLGRALATWMAENGARSLVFLSRSARAGPGTDGFVEELHSLGCQVLLVEGSVMNRADVNQAVENALTAIRPMAGVINLSMVLKDIGLSDMTFADWNTAVQPKVQGTWHLHEATATADLDFFILFSSYGSIAGQWGQANYAAANTFMDAFVQFRHHKGLVASVIDVGVMGEVGFVSRNQDVLDRLNRIGMHILQEQDLLDAVALAVSRSKPSSPATAAVDTAPGSGPGRSTYTNQSQVLLGLNTSIPISSPLNRVAWRRDVRMSIYHNLERRNGGPDPNQPADRNSLRGQLASLSEQDDKRGVIARVLAGALANFLIKDEDSIALDRPLENLGVDSLVAMEVRNWVRQQVGVELSTITIVQSPSLLHLADQVQLGMKGSEDGSEADKGQAVATEEDVRAAGA</sequence>
<dbReference type="Gene3D" id="3.40.50.720">
    <property type="entry name" value="NAD(P)-binding Rossmann-like Domain"/>
    <property type="match status" value="2"/>
</dbReference>
<proteinExistence type="predicted"/>
<reference evidence="14" key="1">
    <citation type="submission" date="2014-12" db="EMBL/GenBank/DDBJ databases">
        <title>Genome Sequence of Valsa Canker Pathogens Uncovers a Specific Adaption of Colonization on Woody Bark.</title>
        <authorList>
            <person name="Yin Z."/>
            <person name="Liu H."/>
            <person name="Gao X."/>
            <person name="Li Z."/>
            <person name="Song N."/>
            <person name="Ke X."/>
            <person name="Dai Q."/>
            <person name="Wu Y."/>
            <person name="Sun Y."/>
            <person name="Xu J.-R."/>
            <person name="Kang Z.K."/>
            <person name="Wang L."/>
            <person name="Huang L."/>
        </authorList>
    </citation>
    <scope>NUCLEOTIDE SEQUENCE [LARGE SCALE GENOMIC DNA]</scope>
    <source>
        <strain evidence="14">03-8</strain>
    </source>
</reference>
<keyword evidence="7" id="KW-0511">Multifunctional enzyme</keyword>
<dbReference type="InterPro" id="IPR049900">
    <property type="entry name" value="PKS_mFAS_DH"/>
</dbReference>
<feature type="domain" description="Carrier" evidence="11">
    <location>
        <begin position="2509"/>
        <end position="2587"/>
    </location>
</feature>
<dbReference type="Pfam" id="PF21089">
    <property type="entry name" value="PKS_DH_N"/>
    <property type="match status" value="1"/>
</dbReference>
<evidence type="ECO:0000259" key="13">
    <source>
        <dbReference type="PROSITE" id="PS52019"/>
    </source>
</evidence>
<dbReference type="SMART" id="SM00823">
    <property type="entry name" value="PKS_PP"/>
    <property type="match status" value="1"/>
</dbReference>
<dbReference type="InterPro" id="IPR011032">
    <property type="entry name" value="GroES-like_sf"/>
</dbReference>
<dbReference type="CDD" id="cd05195">
    <property type="entry name" value="enoyl_red"/>
    <property type="match status" value="1"/>
</dbReference>
<dbReference type="PANTHER" id="PTHR43775:SF49">
    <property type="entry name" value="SYNTHASE, PUTATIVE (JCVI)-RELATED"/>
    <property type="match status" value="1"/>
</dbReference>
<dbReference type="InterPro" id="IPR032821">
    <property type="entry name" value="PKS_assoc"/>
</dbReference>
<dbReference type="SMR" id="A0A194W5B8"/>
<dbReference type="InterPro" id="IPR013968">
    <property type="entry name" value="PKS_KR"/>
</dbReference>
<dbReference type="GO" id="GO:0032259">
    <property type="term" value="P:methylation"/>
    <property type="evidence" value="ECO:0007669"/>
    <property type="project" value="UniProtKB-KW"/>
</dbReference>
<dbReference type="GO" id="GO:0008168">
    <property type="term" value="F:methyltransferase activity"/>
    <property type="evidence" value="ECO:0007669"/>
    <property type="project" value="UniProtKB-KW"/>
</dbReference>
<dbReference type="CDD" id="cd02440">
    <property type="entry name" value="AdoMet_MTases"/>
    <property type="match status" value="1"/>
</dbReference>
<dbReference type="InterPro" id="IPR014043">
    <property type="entry name" value="Acyl_transferase_dom"/>
</dbReference>
<feature type="region of interest" description="Disordered" evidence="10">
    <location>
        <begin position="2588"/>
        <end position="2613"/>
    </location>
</feature>
<dbReference type="SUPFAM" id="SSF55048">
    <property type="entry name" value="Probable ACP-binding domain of malonyl-CoA ACP transacylase"/>
    <property type="match status" value="1"/>
</dbReference>
<dbReference type="Gene3D" id="1.10.1200.10">
    <property type="entry name" value="ACP-like"/>
    <property type="match status" value="1"/>
</dbReference>
<dbReference type="Pfam" id="PF16197">
    <property type="entry name" value="KAsynt_C_assoc"/>
    <property type="match status" value="1"/>
</dbReference>
<evidence type="ECO:0000313" key="14">
    <source>
        <dbReference type="EMBL" id="KUI71278.1"/>
    </source>
</evidence>
<feature type="region of interest" description="Disordered" evidence="10">
    <location>
        <begin position="522"/>
        <end position="559"/>
    </location>
</feature>
<dbReference type="OrthoDB" id="329835at2759"/>
<dbReference type="PANTHER" id="PTHR43775">
    <property type="entry name" value="FATTY ACID SYNTHASE"/>
    <property type="match status" value="1"/>
</dbReference>
<dbReference type="Proteomes" id="UP000078559">
    <property type="component" value="Chromosome 7"/>
</dbReference>
<feature type="region of interest" description="N-terminal hotdog fold" evidence="9">
    <location>
        <begin position="1005"/>
        <end position="1132"/>
    </location>
</feature>
<dbReference type="PROSITE" id="PS50075">
    <property type="entry name" value="CARRIER"/>
    <property type="match status" value="1"/>
</dbReference>
<feature type="domain" description="PKS/mFAS DH" evidence="13">
    <location>
        <begin position="1005"/>
        <end position="1297"/>
    </location>
</feature>
<dbReference type="Pfam" id="PF02801">
    <property type="entry name" value="Ketoacyl-synt_C"/>
    <property type="match status" value="1"/>
</dbReference>
<keyword evidence="1" id="KW-0596">Phosphopantetheine</keyword>
<evidence type="ECO:0000256" key="3">
    <source>
        <dbReference type="ARBA" id="ARBA00022603"/>
    </source>
</evidence>
<feature type="region of interest" description="C-terminal hotdog fold" evidence="9">
    <location>
        <begin position="1146"/>
        <end position="1297"/>
    </location>
</feature>
<dbReference type="CDD" id="cd00833">
    <property type="entry name" value="PKS"/>
    <property type="match status" value="1"/>
</dbReference>
<dbReference type="PROSITE" id="PS00606">
    <property type="entry name" value="KS3_1"/>
    <property type="match status" value="1"/>
</dbReference>
<dbReference type="PROSITE" id="PS52004">
    <property type="entry name" value="KS3_2"/>
    <property type="match status" value="1"/>
</dbReference>
<dbReference type="SUPFAM" id="SSF50129">
    <property type="entry name" value="GroES-like"/>
    <property type="match status" value="1"/>
</dbReference>
<feature type="compositionally biased region" description="Polar residues" evidence="10">
    <location>
        <begin position="532"/>
        <end position="549"/>
    </location>
</feature>
<dbReference type="GO" id="GO:0004312">
    <property type="term" value="F:fatty acid synthase activity"/>
    <property type="evidence" value="ECO:0007669"/>
    <property type="project" value="TreeGrafter"/>
</dbReference>
<evidence type="ECO:0000256" key="10">
    <source>
        <dbReference type="SAM" id="MobiDB-lite"/>
    </source>
</evidence>
<dbReference type="PROSITE" id="PS52019">
    <property type="entry name" value="PKS_MFAS_DH"/>
    <property type="match status" value="1"/>
</dbReference>
<dbReference type="InterPro" id="IPR014030">
    <property type="entry name" value="Ketoacyl_synth_N"/>
</dbReference>
<dbReference type="Pfam" id="PF08659">
    <property type="entry name" value="KR"/>
    <property type="match status" value="1"/>
</dbReference>
<dbReference type="InterPro" id="IPR020807">
    <property type="entry name" value="PKS_DH"/>
</dbReference>
<evidence type="ECO:0000256" key="6">
    <source>
        <dbReference type="ARBA" id="ARBA00023002"/>
    </source>
</evidence>
<keyword evidence="4" id="KW-0808">Transferase</keyword>
<dbReference type="Pfam" id="PF13602">
    <property type="entry name" value="ADH_zinc_N_2"/>
    <property type="match status" value="1"/>
</dbReference>
<dbReference type="InterPro" id="IPR036291">
    <property type="entry name" value="NAD(P)-bd_dom_sf"/>
</dbReference>
<dbReference type="InterPro" id="IPR016039">
    <property type="entry name" value="Thiolase-like"/>
</dbReference>
<dbReference type="InterPro" id="IPR049552">
    <property type="entry name" value="PKS_DH_N"/>
</dbReference>
<feature type="active site" description="Proton acceptor; for dehydratase activity" evidence="9">
    <location>
        <position position="1036"/>
    </location>
</feature>
<dbReference type="InterPro" id="IPR009081">
    <property type="entry name" value="PP-bd_ACP"/>
</dbReference>
<dbReference type="SUPFAM" id="SSF53901">
    <property type="entry name" value="Thiolase-like"/>
    <property type="match status" value="1"/>
</dbReference>
<dbReference type="InterPro" id="IPR036736">
    <property type="entry name" value="ACP-like_sf"/>
</dbReference>
<dbReference type="InterPro" id="IPR018201">
    <property type="entry name" value="Ketoacyl_synth_AS"/>
</dbReference>
<dbReference type="Gene3D" id="3.40.47.10">
    <property type="match status" value="1"/>
</dbReference>
<dbReference type="SUPFAM" id="SSF52151">
    <property type="entry name" value="FabD/lysophospholipase-like"/>
    <property type="match status" value="1"/>
</dbReference>
<feature type="active site" description="Proton donor; for dehydratase activity" evidence="9">
    <location>
        <position position="1212"/>
    </location>
</feature>
<dbReference type="InterPro" id="IPR020841">
    <property type="entry name" value="PKS_Beta-ketoAc_synthase_dom"/>
</dbReference>
<dbReference type="Gene3D" id="3.10.129.110">
    <property type="entry name" value="Polyketide synthase dehydratase"/>
    <property type="match status" value="1"/>
</dbReference>
<dbReference type="InterPro" id="IPR013217">
    <property type="entry name" value="Methyltransf_12"/>
</dbReference>
<dbReference type="InterPro" id="IPR014031">
    <property type="entry name" value="Ketoacyl_synth_C"/>
</dbReference>
<evidence type="ECO:0000256" key="5">
    <source>
        <dbReference type="ARBA" id="ARBA00022857"/>
    </source>
</evidence>
<dbReference type="GO" id="GO:0044550">
    <property type="term" value="P:secondary metabolite biosynthetic process"/>
    <property type="evidence" value="ECO:0007669"/>
    <property type="project" value="TreeGrafter"/>
</dbReference>
<evidence type="ECO:0000259" key="11">
    <source>
        <dbReference type="PROSITE" id="PS50075"/>
    </source>
</evidence>
<dbReference type="SUPFAM" id="SSF47336">
    <property type="entry name" value="ACP-like"/>
    <property type="match status" value="1"/>
</dbReference>
<dbReference type="SMART" id="SM00826">
    <property type="entry name" value="PKS_DH"/>
    <property type="match status" value="1"/>
</dbReference>
<dbReference type="InterPro" id="IPR001227">
    <property type="entry name" value="Ac_transferase_dom_sf"/>
</dbReference>
<dbReference type="InterPro" id="IPR050091">
    <property type="entry name" value="PKS_NRPS_Biosynth_Enz"/>
</dbReference>
<evidence type="ECO:0000259" key="12">
    <source>
        <dbReference type="PROSITE" id="PS52004"/>
    </source>
</evidence>
<dbReference type="InterPro" id="IPR049551">
    <property type="entry name" value="PKS_DH_C"/>
</dbReference>
<evidence type="ECO:0000256" key="1">
    <source>
        <dbReference type="ARBA" id="ARBA00022450"/>
    </source>
</evidence>
<feature type="region of interest" description="Disordered" evidence="10">
    <location>
        <begin position="2423"/>
        <end position="2444"/>
    </location>
</feature>
<dbReference type="SMART" id="SM00829">
    <property type="entry name" value="PKS_ER"/>
    <property type="match status" value="1"/>
</dbReference>
<keyword evidence="8" id="KW-0012">Acyltransferase</keyword>
<keyword evidence="2" id="KW-0597">Phosphoprotein</keyword>
<name>A0A194W5B8_CYTMA</name>
<evidence type="ECO:0000256" key="2">
    <source>
        <dbReference type="ARBA" id="ARBA00022553"/>
    </source>
</evidence>
<feature type="compositionally biased region" description="Basic and acidic residues" evidence="10">
    <location>
        <begin position="2589"/>
        <end position="2598"/>
    </location>
</feature>
<dbReference type="SUPFAM" id="SSF53335">
    <property type="entry name" value="S-adenosyl-L-methionine-dependent methyltransferases"/>
    <property type="match status" value="1"/>
</dbReference>
<evidence type="ECO:0000256" key="8">
    <source>
        <dbReference type="ARBA" id="ARBA00023315"/>
    </source>
</evidence>
<dbReference type="Gene3D" id="3.40.50.150">
    <property type="entry name" value="Vaccinia Virus protein VP39"/>
    <property type="match status" value="1"/>
</dbReference>